<keyword evidence="3" id="KW-1185">Reference proteome</keyword>
<feature type="transmembrane region" description="Helical" evidence="1">
    <location>
        <begin position="38"/>
        <end position="55"/>
    </location>
</feature>
<comment type="caution">
    <text evidence="2">The sequence shown here is derived from an EMBL/GenBank/DDBJ whole genome shotgun (WGS) entry which is preliminary data.</text>
</comment>
<dbReference type="Proteomes" id="UP000194933">
    <property type="component" value="Unassembled WGS sequence"/>
</dbReference>
<name>A0A2C9XNP6_9ENTE</name>
<evidence type="ECO:0000313" key="2">
    <source>
        <dbReference type="EMBL" id="OTP11800.1"/>
    </source>
</evidence>
<keyword evidence="1" id="KW-0472">Membrane</keyword>
<keyword evidence="1" id="KW-0812">Transmembrane</keyword>
<dbReference type="EMBL" id="NGMO01000001">
    <property type="protein sequence ID" value="OTP11800.1"/>
    <property type="molecule type" value="Genomic_DNA"/>
</dbReference>
<organism evidence="2 3">
    <name type="scientific">Candidatus Enterococcus wittei</name>
    <dbReference type="NCBI Taxonomy" id="1987383"/>
    <lineage>
        <taxon>Bacteria</taxon>
        <taxon>Bacillati</taxon>
        <taxon>Bacillota</taxon>
        <taxon>Bacilli</taxon>
        <taxon>Lactobacillales</taxon>
        <taxon>Enterococcaceae</taxon>
        <taxon>Enterococcus</taxon>
    </lineage>
</organism>
<accession>A0A2C9XNP6</accession>
<evidence type="ECO:0000313" key="3">
    <source>
        <dbReference type="Proteomes" id="UP000194933"/>
    </source>
</evidence>
<keyword evidence="1" id="KW-1133">Transmembrane helix</keyword>
<reference evidence="2 3" key="1">
    <citation type="submission" date="2017-05" db="EMBL/GenBank/DDBJ databases">
        <title>The Genome Sequence of Enterococcus sp. 10A9_DIV0425.</title>
        <authorList>
            <consortium name="The Broad Institute Genomics Platform"/>
            <consortium name="The Broad Institute Genomic Center for Infectious Diseases"/>
            <person name="Earl A."/>
            <person name="Manson A."/>
            <person name="Schwartman J."/>
            <person name="Gilmore M."/>
            <person name="Abouelleil A."/>
            <person name="Cao P."/>
            <person name="Chapman S."/>
            <person name="Cusick C."/>
            <person name="Shea T."/>
            <person name="Young S."/>
            <person name="Neafsey D."/>
            <person name="Nusbaum C."/>
            <person name="Birren B."/>
        </authorList>
    </citation>
    <scope>NUCLEOTIDE SEQUENCE [LARGE SCALE GENOMIC DNA]</scope>
    <source>
        <strain evidence="2 3">10A9_DIV0425</strain>
    </source>
</reference>
<dbReference type="STRING" id="1987383.A5844_000014"/>
<protein>
    <submittedName>
        <fullName evidence="2">Uncharacterized protein</fullName>
    </submittedName>
</protein>
<gene>
    <name evidence="2" type="ORF">A5844_000014</name>
</gene>
<evidence type="ECO:0000256" key="1">
    <source>
        <dbReference type="SAM" id="Phobius"/>
    </source>
</evidence>
<proteinExistence type="predicted"/>
<dbReference type="RefSeq" id="WP_256924504.1">
    <property type="nucleotide sequence ID" value="NZ_NGMO01000001.1"/>
</dbReference>
<dbReference type="AlphaFoldDB" id="A0A2C9XNP6"/>
<sequence length="206" mass="24129">MKKKVFILVEEIKKQVIEKYEEILEKFDLDPKKYFRRAGYYLLCSILVTIGMFYFPGKIREAQVSSIVYSSIHSEKLQPIPIDSANSFIKEQKAISVLFSLPKGEAYEKVMALFDDPVKINELNRPIFFYPLIYDVQELEDTYGIKKDEVTIIFFDGGKEKNRMTVTNESDKTLRKTFIPELNRLPLTKIKQLEQEMETKTTQSKD</sequence>